<evidence type="ECO:0000313" key="2">
    <source>
        <dbReference type="Proteomes" id="UP000000639"/>
    </source>
</evidence>
<dbReference type="InterPro" id="IPR008792">
    <property type="entry name" value="PQQD"/>
</dbReference>
<protein>
    <recommendedName>
        <fullName evidence="3">Coenzyme PQQ synthesis D</fullName>
    </recommendedName>
</protein>
<proteinExistence type="predicted"/>
<dbReference type="KEGG" id="pin:Ping_2660"/>
<accession>A1SY09</accession>
<dbReference type="Proteomes" id="UP000000639">
    <property type="component" value="Chromosome"/>
</dbReference>
<name>A1SY09_PSYIN</name>
<dbReference type="Gene3D" id="1.10.10.1150">
    <property type="entry name" value="Coenzyme PQQ synthesis protein D (PqqD)"/>
    <property type="match status" value="1"/>
</dbReference>
<gene>
    <name evidence="1" type="ordered locus">Ping_2660</name>
</gene>
<keyword evidence="2" id="KW-1185">Reference proteome</keyword>
<evidence type="ECO:0008006" key="3">
    <source>
        <dbReference type="Google" id="ProtNLM"/>
    </source>
</evidence>
<reference evidence="1 2" key="1">
    <citation type="submission" date="2007-01" db="EMBL/GenBank/DDBJ databases">
        <title>Complete sequence of Psychromonas ingrahamii 37.</title>
        <authorList>
            <consortium name="US DOE Joint Genome Institute"/>
            <person name="Copeland A."/>
            <person name="Lucas S."/>
            <person name="Lapidus A."/>
            <person name="Barry K."/>
            <person name="Detter J.C."/>
            <person name="Glavina del Rio T."/>
            <person name="Hammon N."/>
            <person name="Israni S."/>
            <person name="Dalin E."/>
            <person name="Tice H."/>
            <person name="Pitluck S."/>
            <person name="Thompson L.S."/>
            <person name="Brettin T."/>
            <person name="Bruce D."/>
            <person name="Han C."/>
            <person name="Tapia R."/>
            <person name="Schmutz J."/>
            <person name="Larimer F."/>
            <person name="Land M."/>
            <person name="Hauser L."/>
            <person name="Kyrpides N."/>
            <person name="Ivanova N."/>
            <person name="Staley J."/>
            <person name="Richardson P."/>
        </authorList>
    </citation>
    <scope>NUCLEOTIDE SEQUENCE [LARGE SCALE GENOMIC DNA]</scope>
    <source>
        <strain evidence="1 2">37</strain>
    </source>
</reference>
<dbReference type="EMBL" id="CP000510">
    <property type="protein sequence ID" value="ABM04374.1"/>
    <property type="molecule type" value="Genomic_DNA"/>
</dbReference>
<dbReference type="HOGENOM" id="CLU_159325_2_0_6"/>
<dbReference type="RefSeq" id="WP_011770931.1">
    <property type="nucleotide sequence ID" value="NC_008709.1"/>
</dbReference>
<dbReference type="InterPro" id="IPR041881">
    <property type="entry name" value="PqqD_sf"/>
</dbReference>
<dbReference type="OrthoDB" id="9800554at2"/>
<dbReference type="STRING" id="357804.Ping_2660"/>
<dbReference type="Pfam" id="PF05402">
    <property type="entry name" value="PqqD"/>
    <property type="match status" value="1"/>
</dbReference>
<sequence length="95" mass="10604">MNNNILTLNSVISRAENVLDCTVDNEMVLMSITSGDYINLNAQASAIWSVISEAQPVFIIVEKLLAQFEVELEDCQQQTLAFLNTLKQESLIKIT</sequence>
<organism evidence="1 2">
    <name type="scientific">Psychromonas ingrahamii (strain DSM 17664 / CCUG 51855 / 37)</name>
    <dbReference type="NCBI Taxonomy" id="357804"/>
    <lineage>
        <taxon>Bacteria</taxon>
        <taxon>Pseudomonadati</taxon>
        <taxon>Pseudomonadota</taxon>
        <taxon>Gammaproteobacteria</taxon>
        <taxon>Alteromonadales</taxon>
        <taxon>Psychromonadaceae</taxon>
        <taxon>Psychromonas</taxon>
    </lineage>
</organism>
<evidence type="ECO:0000313" key="1">
    <source>
        <dbReference type="EMBL" id="ABM04374.1"/>
    </source>
</evidence>
<dbReference type="AlphaFoldDB" id="A1SY09"/>